<dbReference type="RefSeq" id="WP_218114017.1">
    <property type="nucleotide sequence ID" value="NZ_CAJVAP010000003.1"/>
</dbReference>
<dbReference type="PIRSF" id="PIRSF000331">
    <property type="entry name" value="HpaA_HpaB"/>
    <property type="match status" value="1"/>
</dbReference>
<evidence type="ECO:0000313" key="6">
    <source>
        <dbReference type="EMBL" id="CAG7600227.1"/>
    </source>
</evidence>
<dbReference type="PIRSF" id="PIRSF500125">
    <property type="entry name" value="4_HPA_large"/>
    <property type="match status" value="1"/>
</dbReference>
<gene>
    <name evidence="6" type="primary">nphA1_2</name>
    <name evidence="6" type="ORF">LEUCIP111803_00367</name>
</gene>
<keyword evidence="7" id="KW-1185">Reference proteome</keyword>
<organism evidence="6 7">
    <name type="scientific">Leucobacter soli</name>
    <dbReference type="NCBI Taxonomy" id="2812850"/>
    <lineage>
        <taxon>Bacteria</taxon>
        <taxon>Bacillati</taxon>
        <taxon>Actinomycetota</taxon>
        <taxon>Actinomycetes</taxon>
        <taxon>Micrococcales</taxon>
        <taxon>Microbacteriaceae</taxon>
        <taxon>Leucobacter</taxon>
    </lineage>
</organism>
<keyword evidence="3 6" id="KW-0560">Oxidoreductase</keyword>
<evidence type="ECO:0000256" key="2">
    <source>
        <dbReference type="ARBA" id="ARBA00022827"/>
    </source>
</evidence>
<dbReference type="AlphaFoldDB" id="A0A916JSR8"/>
<name>A0A916JSR8_9MICO</name>
<sequence>MTETAAVKAGSRVQSGDEFLESLRDGRSVWSYGERVDDVTTHPGFRNSARSLAELYDMMHAPETFDVMNAPTDTGSGGTTHPFFKVARSQDDLRASRNAITCWQERVFGWMGRTPDYKASLITTLGDNPEYFGEYADNARFWYKEVQERVLHIGHAIVNPPVDRSKPISETKDVFVHVDRETDNGLIVSGAKVVATGSPTTQYVYISKSGGPPVTDKSMALTFIAPVSGPGISMISRASYENVAARAASPFDYPLSSRLDENDTVLVFDEALIPWENVLVYDVDRINEFEDASGWLSRAIFQASTRMGVKLDFLVGAVSKALEITGSGGFRGVQAGLGEIISYRHAVHAIRDGMIESAEPGWTEGSVIPGTAYGFAYAAMAPGMYRRIREIIETIVASGLIYLNSNAVDFETPEIRPFLDRYLRGSNGKTALDRSKTMKLLWDAIGSEFGARHELYELNYFGQPETNHLAISQLSAVDGTLDYARDLVEQCMSEYDLKGWTNSRFVTPDDVNFIALRNK</sequence>
<keyword evidence="1" id="KW-0285">Flavoprotein</keyword>
<protein>
    <submittedName>
        <fullName evidence="6">4-nitrophenol 2-monooxygenase, oxygenase component</fullName>
        <ecNumber evidence="6">1.14.13.29</ecNumber>
    </submittedName>
</protein>
<evidence type="ECO:0000256" key="3">
    <source>
        <dbReference type="ARBA" id="ARBA00023002"/>
    </source>
</evidence>
<evidence type="ECO:0000256" key="1">
    <source>
        <dbReference type="ARBA" id="ARBA00022630"/>
    </source>
</evidence>
<dbReference type="InterPro" id="IPR024674">
    <property type="entry name" value="HpaB/PvcC/4-BUDH_N"/>
</dbReference>
<accession>A0A916JSR8</accession>
<dbReference type="InterPro" id="IPR024719">
    <property type="entry name" value="HpaB/PvcC/4-BUDH_C"/>
</dbReference>
<feature type="domain" description="HpaB/PvcC/4-BUDH C-terminal" evidence="4">
    <location>
        <begin position="289"/>
        <end position="488"/>
    </location>
</feature>
<dbReference type="InterPro" id="IPR004925">
    <property type="entry name" value="HpaB/PvcC/4-BUDH"/>
</dbReference>
<proteinExistence type="predicted"/>
<dbReference type="Pfam" id="PF11794">
    <property type="entry name" value="HpaB_N"/>
    <property type="match status" value="1"/>
</dbReference>
<dbReference type="EC" id="1.14.13.29" evidence="6"/>
<dbReference type="Proteomes" id="UP000693892">
    <property type="component" value="Unassembled WGS sequence"/>
</dbReference>
<dbReference type="PANTHER" id="PTHR36117:SF3">
    <property type="entry name" value="4-HYDROXYPHENYLACETATE 3-MONOOXYGENASE-RELATED"/>
    <property type="match status" value="1"/>
</dbReference>
<dbReference type="EMBL" id="CAJVAP010000003">
    <property type="protein sequence ID" value="CAG7600227.1"/>
    <property type="molecule type" value="Genomic_DNA"/>
</dbReference>
<dbReference type="GO" id="GO:0018601">
    <property type="term" value="F:4-nitrophenol 2-monooxygenase activity"/>
    <property type="evidence" value="ECO:0007669"/>
    <property type="project" value="UniProtKB-EC"/>
</dbReference>
<dbReference type="Pfam" id="PF03241">
    <property type="entry name" value="HpaB"/>
    <property type="match status" value="1"/>
</dbReference>
<feature type="domain" description="HpaB/PvcC/4-BUDH N-terminal" evidence="5">
    <location>
        <begin position="16"/>
        <end position="280"/>
    </location>
</feature>
<reference evidence="6" key="1">
    <citation type="submission" date="2021-06" db="EMBL/GenBank/DDBJ databases">
        <authorList>
            <person name="Criscuolo A."/>
        </authorList>
    </citation>
    <scope>NUCLEOTIDE SEQUENCE</scope>
    <source>
        <strain evidence="6">CIP111803</strain>
    </source>
</reference>
<comment type="caution">
    <text evidence="6">The sequence shown here is derived from an EMBL/GenBank/DDBJ whole genome shotgun (WGS) entry which is preliminary data.</text>
</comment>
<dbReference type="InterPro" id="IPR024677">
    <property type="entry name" value="HpaB/PvcC"/>
</dbReference>
<dbReference type="PANTHER" id="PTHR36117">
    <property type="entry name" value="4-HYDROXYPHENYLACETATE 3-MONOOXYGENASE-RELATED"/>
    <property type="match status" value="1"/>
</dbReference>
<evidence type="ECO:0000259" key="5">
    <source>
        <dbReference type="Pfam" id="PF11794"/>
    </source>
</evidence>
<evidence type="ECO:0000313" key="7">
    <source>
        <dbReference type="Proteomes" id="UP000693892"/>
    </source>
</evidence>
<keyword evidence="2" id="KW-0274">FAD</keyword>
<evidence type="ECO:0000259" key="4">
    <source>
        <dbReference type="Pfam" id="PF03241"/>
    </source>
</evidence>